<dbReference type="PANTHER" id="PTHR37806:SF1">
    <property type="entry name" value="PEPTIDASE C39-LIKE DOMAIN-CONTAINING PROTEIN"/>
    <property type="match status" value="1"/>
</dbReference>
<reference evidence="5" key="1">
    <citation type="submission" date="2018-05" db="EMBL/GenBank/DDBJ databases">
        <title>Genome Sequencing of selected type strains of the family Eggerthellaceae.</title>
        <authorList>
            <person name="Danylec N."/>
            <person name="Stoll D.A."/>
            <person name="Doetsch A."/>
            <person name="Huch M."/>
        </authorList>
    </citation>
    <scope>NUCLEOTIDE SEQUENCE [LARGE SCALE GENOMIC DNA]</scope>
    <source>
        <strain evidence="5">DSM 24851</strain>
    </source>
</reference>
<dbReference type="Gene3D" id="3.90.70.10">
    <property type="entry name" value="Cysteine proteinases"/>
    <property type="match status" value="1"/>
</dbReference>
<feature type="domain" description="Peptidase C39-like" evidence="3">
    <location>
        <begin position="261"/>
        <end position="336"/>
    </location>
</feature>
<evidence type="ECO:0000259" key="3">
    <source>
        <dbReference type="Pfam" id="PF13529"/>
    </source>
</evidence>
<keyword evidence="2" id="KW-0812">Transmembrane</keyword>
<dbReference type="EMBL" id="QIBX01000001">
    <property type="protein sequence ID" value="RNL42085.1"/>
    <property type="molecule type" value="Genomic_DNA"/>
</dbReference>
<protein>
    <recommendedName>
        <fullName evidence="3">Peptidase C39-like domain-containing protein</fullName>
    </recommendedName>
</protein>
<gene>
    <name evidence="4" type="ORF">DMP06_01360</name>
</gene>
<sequence length="369" mass="39152">MTMSDMTYSEPLPMGKRPSRAISAQPQQALRRNFTPRKRTPKRRTRPPASKAGILFRPRIARACPNPALSTYGGRPSRLSAIARVARIAAKIAGVLVILAIIVLGTRSLSSAMASEAAVSQAESSVSPLLKASTDPIDESERATLIDNLVASPVGYTENVPEVLQGDAYPSGCEPAALASALQSTGIDTSLEDMLAYLDYDPDFIDFVYHYAGDPAGSGSAWPPAMVDAANRYLDDAQTAENDTASAADDESDASTDEPSADAATLQAVNISGASSSQLAEVMGAGYPVMVWTTISMEEPQFSGYEFLGYSFVVNNHCVVVYGTANDGESVLVMDPLDGLVERDASAFWSIYEERGCLCMALVPQSALA</sequence>
<comment type="caution">
    <text evidence="4">The sequence shown here is derived from an EMBL/GenBank/DDBJ whole genome shotgun (WGS) entry which is preliminary data.</text>
</comment>
<dbReference type="AlphaFoldDB" id="A0A3N0B4R4"/>
<accession>A0A3N0B4R4</accession>
<feature type="region of interest" description="Disordered" evidence="1">
    <location>
        <begin position="1"/>
        <end position="51"/>
    </location>
</feature>
<dbReference type="PANTHER" id="PTHR37806">
    <property type="entry name" value="LMO0724 PROTEIN"/>
    <property type="match status" value="1"/>
</dbReference>
<proteinExistence type="predicted"/>
<feature type="region of interest" description="Disordered" evidence="1">
    <location>
        <begin position="239"/>
        <end position="259"/>
    </location>
</feature>
<feature type="compositionally biased region" description="Acidic residues" evidence="1">
    <location>
        <begin position="248"/>
        <end position="259"/>
    </location>
</feature>
<feature type="compositionally biased region" description="Basic residues" evidence="1">
    <location>
        <begin position="34"/>
        <end position="46"/>
    </location>
</feature>
<feature type="transmembrane region" description="Helical" evidence="2">
    <location>
        <begin position="85"/>
        <end position="105"/>
    </location>
</feature>
<organism evidence="4 5">
    <name type="scientific">Slackia equolifaciens</name>
    <dbReference type="NCBI Taxonomy" id="498718"/>
    <lineage>
        <taxon>Bacteria</taxon>
        <taxon>Bacillati</taxon>
        <taxon>Actinomycetota</taxon>
        <taxon>Coriobacteriia</taxon>
        <taxon>Eggerthellales</taxon>
        <taxon>Eggerthellaceae</taxon>
        <taxon>Slackia</taxon>
    </lineage>
</organism>
<keyword evidence="5" id="KW-1185">Reference proteome</keyword>
<name>A0A3N0B4R4_9ACTN</name>
<feature type="domain" description="Peptidase C39-like" evidence="3">
    <location>
        <begin position="159"/>
        <end position="244"/>
    </location>
</feature>
<dbReference type="Proteomes" id="UP000269591">
    <property type="component" value="Unassembled WGS sequence"/>
</dbReference>
<dbReference type="InterPro" id="IPR039564">
    <property type="entry name" value="Peptidase_C39-like"/>
</dbReference>
<keyword evidence="2" id="KW-1133">Transmembrane helix</keyword>
<evidence type="ECO:0000256" key="2">
    <source>
        <dbReference type="SAM" id="Phobius"/>
    </source>
</evidence>
<evidence type="ECO:0000313" key="5">
    <source>
        <dbReference type="Proteomes" id="UP000269591"/>
    </source>
</evidence>
<keyword evidence="2" id="KW-0472">Membrane</keyword>
<dbReference type="Pfam" id="PF13529">
    <property type="entry name" value="Peptidase_C39_2"/>
    <property type="match status" value="2"/>
</dbReference>
<evidence type="ECO:0000256" key="1">
    <source>
        <dbReference type="SAM" id="MobiDB-lite"/>
    </source>
</evidence>
<evidence type="ECO:0000313" key="4">
    <source>
        <dbReference type="EMBL" id="RNL42085.1"/>
    </source>
</evidence>